<dbReference type="InterPro" id="IPR032092">
    <property type="entry name" value="PilW"/>
</dbReference>
<dbReference type="Proteomes" id="UP000318509">
    <property type="component" value="Unassembled WGS sequence"/>
</dbReference>
<keyword evidence="1" id="KW-0472">Membrane</keyword>
<dbReference type="EMBL" id="VBAK01000067">
    <property type="protein sequence ID" value="TMI92217.1"/>
    <property type="molecule type" value="Genomic_DNA"/>
</dbReference>
<evidence type="ECO:0000256" key="1">
    <source>
        <dbReference type="SAM" id="Phobius"/>
    </source>
</evidence>
<comment type="caution">
    <text evidence="2">The sequence shown here is derived from an EMBL/GenBank/DDBJ whole genome shotgun (WGS) entry which is preliminary data.</text>
</comment>
<evidence type="ECO:0000313" key="3">
    <source>
        <dbReference type="Proteomes" id="UP000318509"/>
    </source>
</evidence>
<dbReference type="Pfam" id="PF07963">
    <property type="entry name" value="N_methyl"/>
    <property type="match status" value="1"/>
</dbReference>
<dbReference type="GO" id="GO:0043683">
    <property type="term" value="P:type IV pilus assembly"/>
    <property type="evidence" value="ECO:0007669"/>
    <property type="project" value="InterPro"/>
</dbReference>
<accession>A0A537K8Y9</accession>
<evidence type="ECO:0000313" key="2">
    <source>
        <dbReference type="EMBL" id="TMI92217.1"/>
    </source>
</evidence>
<organism evidence="2 3">
    <name type="scientific">Candidatus Segetimicrobium genomatis</name>
    <dbReference type="NCBI Taxonomy" id="2569760"/>
    <lineage>
        <taxon>Bacteria</taxon>
        <taxon>Bacillati</taxon>
        <taxon>Candidatus Sysuimicrobiota</taxon>
        <taxon>Candidatus Sysuimicrobiia</taxon>
        <taxon>Candidatus Sysuimicrobiales</taxon>
        <taxon>Candidatus Segetimicrobiaceae</taxon>
        <taxon>Candidatus Segetimicrobium</taxon>
    </lineage>
</organism>
<keyword evidence="1" id="KW-1133">Transmembrane helix</keyword>
<gene>
    <name evidence="2" type="ORF">E6H00_02995</name>
</gene>
<keyword evidence="1" id="KW-0812">Transmembrane</keyword>
<proteinExistence type="predicted"/>
<feature type="transmembrane region" description="Helical" evidence="1">
    <location>
        <begin position="12"/>
        <end position="37"/>
    </location>
</feature>
<name>A0A537K8Y9_9BACT</name>
<dbReference type="NCBIfam" id="TIGR02532">
    <property type="entry name" value="IV_pilin_GFxxxE"/>
    <property type="match status" value="1"/>
</dbReference>
<sequence length="347" mass="36620">MRPDHPTRPRGYSIIELMVAMTIGLIILAALVTLFAGNSRERGEIERANQQTENGRYALQIIGDDLRGAGYLASFKPGTVAYPNPQLTIPAALPNACASDVPTLNSAVALAIQGYDNGANAPACVADLRAGTDILVVRRASTCAVGAAGCDPQVAGDVYLQPSGCTTEFNAGTYYALDSNAGNLKLHQKDCATAALIYQFRTHIYFVANNDKPGDGIPTLKRAELGAGAFNIVPLVEGVDNLQLEYGLDTTVPTTGSPAVYTADPSGYNGCAPATCVSYWRNAVTAKINVLTRNLTPTQGYTDTKTYALGLTAAGAVNTVGPFNDGYKRHVYYSVALLYNLAGRNSP</sequence>
<dbReference type="AlphaFoldDB" id="A0A537K8Y9"/>
<protein>
    <submittedName>
        <fullName evidence="2">Prepilin-type N-terminal cleavage/methylation domain-containing protein</fullName>
    </submittedName>
</protein>
<dbReference type="InterPro" id="IPR012902">
    <property type="entry name" value="N_methyl_site"/>
</dbReference>
<dbReference type="Pfam" id="PF16074">
    <property type="entry name" value="PilW"/>
    <property type="match status" value="1"/>
</dbReference>
<reference evidence="2 3" key="1">
    <citation type="journal article" date="2019" name="Nat. Microbiol.">
        <title>Mediterranean grassland soil C-N compound turnover is dependent on rainfall and depth, and is mediated by genomically divergent microorganisms.</title>
        <authorList>
            <person name="Diamond S."/>
            <person name="Andeer P.F."/>
            <person name="Li Z."/>
            <person name="Crits-Christoph A."/>
            <person name="Burstein D."/>
            <person name="Anantharaman K."/>
            <person name="Lane K.R."/>
            <person name="Thomas B.C."/>
            <person name="Pan C."/>
            <person name="Northen T.R."/>
            <person name="Banfield J.F."/>
        </authorList>
    </citation>
    <scope>NUCLEOTIDE SEQUENCE [LARGE SCALE GENOMIC DNA]</scope>
    <source>
        <strain evidence="2">NP_3</strain>
    </source>
</reference>